<accession>A0A1W6ZE03</accession>
<evidence type="ECO:0000313" key="2">
    <source>
        <dbReference type="EMBL" id="ARP95084.1"/>
    </source>
</evidence>
<dbReference type="InterPro" id="IPR036410">
    <property type="entry name" value="HSP_DnaJ_Cys-rich_dom_sf"/>
</dbReference>
<keyword evidence="3" id="KW-1185">Reference proteome</keyword>
<gene>
    <name evidence="2" type="ORF">CAL15_12280</name>
</gene>
<dbReference type="AlphaFoldDB" id="A0A1W6ZE03"/>
<proteinExistence type="predicted"/>
<dbReference type="Gene3D" id="6.20.20.10">
    <property type="match status" value="1"/>
</dbReference>
<feature type="region of interest" description="Disordered" evidence="1">
    <location>
        <begin position="1"/>
        <end position="32"/>
    </location>
</feature>
<dbReference type="SUPFAM" id="SSF57938">
    <property type="entry name" value="DnaJ/Hsp40 cysteine-rich domain"/>
    <property type="match status" value="1"/>
</dbReference>
<dbReference type="KEGG" id="bgm:CAL15_12280"/>
<evidence type="ECO:0000313" key="3">
    <source>
        <dbReference type="Proteomes" id="UP000194161"/>
    </source>
</evidence>
<dbReference type="Proteomes" id="UP000194161">
    <property type="component" value="Chromosome"/>
</dbReference>
<evidence type="ECO:0008006" key="4">
    <source>
        <dbReference type="Google" id="ProtNLM"/>
    </source>
</evidence>
<organism evidence="2 3">
    <name type="scientific">Bordetella genomosp. 13</name>
    <dbReference type="NCBI Taxonomy" id="463040"/>
    <lineage>
        <taxon>Bacteria</taxon>
        <taxon>Pseudomonadati</taxon>
        <taxon>Pseudomonadota</taxon>
        <taxon>Betaproteobacteria</taxon>
        <taxon>Burkholderiales</taxon>
        <taxon>Alcaligenaceae</taxon>
        <taxon>Bordetella</taxon>
    </lineage>
</organism>
<reference evidence="2 3" key="1">
    <citation type="submission" date="2017-05" db="EMBL/GenBank/DDBJ databases">
        <title>Complete and WGS of Bordetella genogroups.</title>
        <authorList>
            <person name="Spilker T."/>
            <person name="LiPuma J."/>
        </authorList>
    </citation>
    <scope>NUCLEOTIDE SEQUENCE [LARGE SCALE GENOMIC DNA]</scope>
    <source>
        <strain evidence="2 3">AU7206</strain>
    </source>
</reference>
<dbReference type="OrthoDB" id="9135829at2"/>
<sequence length="63" mass="6124">MEKDKAAGAVTKPEVHPGDDAPAGTPGTGEVPCPECGGSGRIGQEQCRTCEGTGTVIKGVGGA</sequence>
<dbReference type="EMBL" id="CP021111">
    <property type="protein sequence ID" value="ARP95084.1"/>
    <property type="molecule type" value="Genomic_DNA"/>
</dbReference>
<name>A0A1W6ZE03_9BORD</name>
<protein>
    <recommendedName>
        <fullName evidence="4">Molecular chaperone DnaJ</fullName>
    </recommendedName>
</protein>
<evidence type="ECO:0000256" key="1">
    <source>
        <dbReference type="SAM" id="MobiDB-lite"/>
    </source>
</evidence>
<dbReference type="RefSeq" id="WP_086078848.1">
    <property type="nucleotide sequence ID" value="NZ_CP021111.1"/>
</dbReference>
<dbReference type="STRING" id="463040.CAL15_12280"/>